<dbReference type="GO" id="GO:0000287">
    <property type="term" value="F:magnesium ion binding"/>
    <property type="evidence" value="ECO:0007669"/>
    <property type="project" value="InterPro"/>
</dbReference>
<dbReference type="InterPro" id="IPR050559">
    <property type="entry name" value="P-Pant_transferase_sf"/>
</dbReference>
<comment type="caution">
    <text evidence="5">The sequence shown here is derived from an EMBL/GenBank/DDBJ whole genome shotgun (WGS) entry which is preliminary data.</text>
</comment>
<dbReference type="Gene3D" id="3.90.470.20">
    <property type="entry name" value="4'-phosphopantetheinyl transferase domain"/>
    <property type="match status" value="1"/>
</dbReference>
<feature type="domain" description="4'-phosphopantetheinyl transferase" evidence="3">
    <location>
        <begin position="102"/>
        <end position="178"/>
    </location>
</feature>
<keyword evidence="2 5" id="KW-0808">Transferase</keyword>
<dbReference type="PANTHER" id="PTHR12215">
    <property type="entry name" value="PHOSPHOPANTETHEINE TRANSFERASE"/>
    <property type="match status" value="1"/>
</dbReference>
<evidence type="ECO:0000256" key="1">
    <source>
        <dbReference type="ARBA" id="ARBA00010990"/>
    </source>
</evidence>
<organism evidence="5 6">
    <name type="scientific">Blautia segnis</name>
    <dbReference type="NCBI Taxonomy" id="2763030"/>
    <lineage>
        <taxon>Bacteria</taxon>
        <taxon>Bacillati</taxon>
        <taxon>Bacillota</taxon>
        <taxon>Clostridia</taxon>
        <taxon>Lachnospirales</taxon>
        <taxon>Lachnospiraceae</taxon>
        <taxon>Blautia</taxon>
    </lineage>
</organism>
<dbReference type="Pfam" id="PF01648">
    <property type="entry name" value="ACPS"/>
    <property type="match status" value="1"/>
</dbReference>
<dbReference type="InterPro" id="IPR008278">
    <property type="entry name" value="4-PPantetheinyl_Trfase_dom"/>
</dbReference>
<evidence type="ECO:0000313" key="6">
    <source>
        <dbReference type="Proteomes" id="UP000652847"/>
    </source>
</evidence>
<dbReference type="EMBL" id="JACOOT010000036">
    <property type="protein sequence ID" value="MBC5652476.1"/>
    <property type="molecule type" value="Genomic_DNA"/>
</dbReference>
<accession>A0A8I0DSE7</accession>
<proteinExistence type="inferred from homology"/>
<dbReference type="GO" id="GO:0019878">
    <property type="term" value="P:lysine biosynthetic process via aminoadipic acid"/>
    <property type="evidence" value="ECO:0007669"/>
    <property type="project" value="TreeGrafter"/>
</dbReference>
<protein>
    <submittedName>
        <fullName evidence="5">4'-phosphopantetheinyl transferase superfamily protein</fullName>
    </submittedName>
</protein>
<comment type="similarity">
    <text evidence="1">Belongs to the P-Pant transferase superfamily. Gsp/Sfp/HetI/AcpT family.</text>
</comment>
<dbReference type="Pfam" id="PF22624">
    <property type="entry name" value="AASDHPPT_N"/>
    <property type="match status" value="1"/>
</dbReference>
<dbReference type="GO" id="GO:0005829">
    <property type="term" value="C:cytosol"/>
    <property type="evidence" value="ECO:0007669"/>
    <property type="project" value="TreeGrafter"/>
</dbReference>
<name>A0A8I0DSE7_9FIRM</name>
<dbReference type="GO" id="GO:0008897">
    <property type="term" value="F:holo-[acyl-carrier-protein] synthase activity"/>
    <property type="evidence" value="ECO:0007669"/>
    <property type="project" value="InterPro"/>
</dbReference>
<evidence type="ECO:0000259" key="4">
    <source>
        <dbReference type="Pfam" id="PF22624"/>
    </source>
</evidence>
<dbReference type="InterPro" id="IPR037143">
    <property type="entry name" value="4-PPantetheinyl_Trfase_dom_sf"/>
</dbReference>
<dbReference type="PANTHER" id="PTHR12215:SF10">
    <property type="entry name" value="L-AMINOADIPATE-SEMIALDEHYDE DEHYDROGENASE-PHOSPHOPANTETHEINYL TRANSFERASE"/>
    <property type="match status" value="1"/>
</dbReference>
<dbReference type="AlphaFoldDB" id="A0A8I0DSE7"/>
<evidence type="ECO:0000259" key="3">
    <source>
        <dbReference type="Pfam" id="PF01648"/>
    </source>
</evidence>
<evidence type="ECO:0000256" key="2">
    <source>
        <dbReference type="ARBA" id="ARBA00022679"/>
    </source>
</evidence>
<dbReference type="RefSeq" id="WP_186901781.1">
    <property type="nucleotide sequence ID" value="NZ_JACOOT010000036.1"/>
</dbReference>
<keyword evidence="6" id="KW-1185">Reference proteome</keyword>
<gene>
    <name evidence="5" type="ORF">H8S54_15520</name>
</gene>
<dbReference type="Proteomes" id="UP000652847">
    <property type="component" value="Unassembled WGS sequence"/>
</dbReference>
<reference evidence="5 6" key="1">
    <citation type="submission" date="2020-08" db="EMBL/GenBank/DDBJ databases">
        <title>Genome public.</title>
        <authorList>
            <person name="Liu C."/>
            <person name="Sun Q."/>
        </authorList>
    </citation>
    <scope>NUCLEOTIDE SEQUENCE [LARGE SCALE GENOMIC DNA]</scope>
    <source>
        <strain evidence="5 6">BX17</strain>
    </source>
</reference>
<dbReference type="InterPro" id="IPR055066">
    <property type="entry name" value="AASDHPPT_N"/>
</dbReference>
<feature type="domain" description="4'-phosphopantetheinyl transferase N-terminal" evidence="4">
    <location>
        <begin position="13"/>
        <end position="94"/>
    </location>
</feature>
<dbReference type="SUPFAM" id="SSF56214">
    <property type="entry name" value="4'-phosphopantetheinyl transferase"/>
    <property type="match status" value="2"/>
</dbReference>
<sequence>MIYLFEELDIFSQEQLERGLPLLPPKRREYVLRFKQAADQKQSAVGWLLLAYGMRQEYGTKKIPDFQKTASGKPFFAGKNMPFFNLSHSGSFVGCGLHREEIGLDIQKLTPAKPFLVQRVCTDEEQASVKSDLNFCRIWAMKESVGKLTGEGITSSFRDILVLHPEIHTRAIPLENGAGFLAYSTYSGQELPVMKVSAKQLLAELS</sequence>
<evidence type="ECO:0000313" key="5">
    <source>
        <dbReference type="EMBL" id="MBC5652476.1"/>
    </source>
</evidence>